<dbReference type="Gene3D" id="2.30.110.10">
    <property type="entry name" value="Electron Transport, Fmn-binding Protein, Chain A"/>
    <property type="match status" value="1"/>
</dbReference>
<evidence type="ECO:0000313" key="1">
    <source>
        <dbReference type="EMBL" id="KOG14712.1"/>
    </source>
</evidence>
<evidence type="ECO:0008006" key="3">
    <source>
        <dbReference type="Google" id="ProtNLM"/>
    </source>
</evidence>
<dbReference type="EMBL" id="LGUP01000369">
    <property type="protein sequence ID" value="KOG14712.1"/>
    <property type="molecule type" value="Genomic_DNA"/>
</dbReference>
<protein>
    <recommendedName>
        <fullName evidence="3">Pyridoxamine 5'-phosphate oxidase</fullName>
    </recommendedName>
</protein>
<dbReference type="OrthoDB" id="4233301at2"/>
<organism evidence="1 2">
    <name type="scientific">Streptomyces viridochromogenes</name>
    <dbReference type="NCBI Taxonomy" id="1938"/>
    <lineage>
        <taxon>Bacteria</taxon>
        <taxon>Bacillati</taxon>
        <taxon>Actinomycetota</taxon>
        <taxon>Actinomycetes</taxon>
        <taxon>Kitasatosporales</taxon>
        <taxon>Streptomycetaceae</taxon>
        <taxon>Streptomyces</taxon>
    </lineage>
</organism>
<dbReference type="SUPFAM" id="SSF50475">
    <property type="entry name" value="FMN-binding split barrel"/>
    <property type="match status" value="1"/>
</dbReference>
<dbReference type="Proteomes" id="UP000037023">
    <property type="component" value="Unassembled WGS sequence"/>
</dbReference>
<comment type="caution">
    <text evidence="1">The sequence shown here is derived from an EMBL/GenBank/DDBJ whole genome shotgun (WGS) entry which is preliminary data.</text>
</comment>
<dbReference type="InterPro" id="IPR012349">
    <property type="entry name" value="Split_barrel_FMN-bd"/>
</dbReference>
<proteinExistence type="predicted"/>
<dbReference type="AlphaFoldDB" id="A0A0L8JM45"/>
<reference evidence="1 2" key="1">
    <citation type="submission" date="2015-06" db="EMBL/GenBank/DDBJ databases">
        <authorList>
            <person name="Hoefler B.C."/>
            <person name="Straight P.D."/>
        </authorList>
    </citation>
    <scope>NUCLEOTIDE SEQUENCE [LARGE SCALE GENOMIC DNA]</scope>
    <source>
        <strain evidence="1 2">NRRL 3427</strain>
    </source>
</reference>
<dbReference type="RefSeq" id="WP_033207808.1">
    <property type="nucleotide sequence ID" value="NZ_LGUP01000369.1"/>
</dbReference>
<dbReference type="InterPro" id="IPR024747">
    <property type="entry name" value="Pyridox_Oxase-rel"/>
</dbReference>
<gene>
    <name evidence="1" type="ORF">ADK34_28155</name>
</gene>
<accession>A0A0L8JM45</accession>
<name>A0A0L8JM45_STRVR</name>
<dbReference type="Pfam" id="PF12900">
    <property type="entry name" value="Pyridox_ox_2"/>
    <property type="match status" value="1"/>
</dbReference>
<sequence>MTAGRLAEMSGAEALWLLEGSARGRLVLLRRGEPVVRPAAHLDARHLVVRAPVQAASVPPAVTYQVDDLPGSAVPGWSITVMGPATEIAEPHEAAHCRRTLDGWVHGPHDTLLRITP</sequence>
<dbReference type="PATRIC" id="fig|1938.6.peg.6034"/>
<evidence type="ECO:0000313" key="2">
    <source>
        <dbReference type="Proteomes" id="UP000037023"/>
    </source>
</evidence>